<dbReference type="CDD" id="cd03402">
    <property type="entry name" value="SPFH_like_u2"/>
    <property type="match status" value="1"/>
</dbReference>
<dbReference type="EMBL" id="JAODBU010000003">
    <property type="protein sequence ID" value="MCT7398015.1"/>
    <property type="molecule type" value="Genomic_DNA"/>
</dbReference>
<feature type="transmembrane region" description="Helical" evidence="1">
    <location>
        <begin position="54"/>
        <end position="76"/>
    </location>
</feature>
<organism evidence="3 4">
    <name type="scientific">Eubacterium album</name>
    <dbReference type="NCBI Taxonomy" id="2978477"/>
    <lineage>
        <taxon>Bacteria</taxon>
        <taxon>Bacillati</taxon>
        <taxon>Bacillota</taxon>
        <taxon>Clostridia</taxon>
        <taxon>Eubacteriales</taxon>
        <taxon>Eubacteriaceae</taxon>
        <taxon>Eubacterium</taxon>
    </lineage>
</organism>
<evidence type="ECO:0000259" key="2">
    <source>
        <dbReference type="SMART" id="SM00244"/>
    </source>
</evidence>
<feature type="domain" description="Band 7" evidence="2">
    <location>
        <begin position="78"/>
        <end position="278"/>
    </location>
</feature>
<keyword evidence="4" id="KW-1185">Reference proteome</keyword>
<sequence>MDENVKLSNVKEREITKKNGFAMLFANILGYVATVVTFVLGLVFAINYEDVNDVIFGLGIGLFVVSLALLIVSIVLSCGLKSVNPNEAMVFTLFGEYYGTIKSAGFYFINPFCSAVVPNEETTGNIFEISSDVNGNSSAKVAGVTKKKISTKVITLNNEKQKVNDALGNPIIIGAVVICKIIDPTKAVLNVDNYMKFLSTQCDSVIRNISRLYPYDIISDENEDDNEKTLRGSSQEIADSMEVELQKKVEDAGIEIMEVRITHLSYAEEIAAAMLQRQQATAIIAARQKIVEGAVSMVKMAIDQLGEEEIVVLDEERKAAMVSNLLVVLCGNKEAQPIVNSGSIY</sequence>
<dbReference type="SMART" id="SM00244">
    <property type="entry name" value="PHB"/>
    <property type="match status" value="1"/>
</dbReference>
<dbReference type="PANTHER" id="PTHR43446">
    <property type="entry name" value="MEMBRANE PROTEIN-RELATED"/>
    <property type="match status" value="1"/>
</dbReference>
<keyword evidence="1" id="KW-1133">Transmembrane helix</keyword>
<proteinExistence type="predicted"/>
<dbReference type="RefSeq" id="WP_260978342.1">
    <property type="nucleotide sequence ID" value="NZ_JAODBU010000003.1"/>
</dbReference>
<protein>
    <submittedName>
        <fullName evidence="3">SPFH domain-containing protein</fullName>
    </submittedName>
</protein>
<dbReference type="Pfam" id="PF01145">
    <property type="entry name" value="Band_7"/>
    <property type="match status" value="1"/>
</dbReference>
<dbReference type="PANTHER" id="PTHR43446:SF1">
    <property type="entry name" value="BAND 7 DOMAIN-CONTAINING PROTEIN"/>
    <property type="match status" value="1"/>
</dbReference>
<reference evidence="3" key="1">
    <citation type="submission" date="2022-09" db="EMBL/GenBank/DDBJ databases">
        <title>Eubacterium sp. LFL-14 isolated from human feces.</title>
        <authorList>
            <person name="Liu F."/>
        </authorList>
    </citation>
    <scope>NUCLEOTIDE SEQUENCE</scope>
    <source>
        <strain evidence="3">LFL-14</strain>
    </source>
</reference>
<dbReference type="Proteomes" id="UP001431199">
    <property type="component" value="Unassembled WGS sequence"/>
</dbReference>
<gene>
    <name evidence="3" type="ORF">N5B56_02785</name>
</gene>
<keyword evidence="1" id="KW-0812">Transmembrane</keyword>
<dbReference type="InterPro" id="IPR036013">
    <property type="entry name" value="Band_7/SPFH_dom_sf"/>
</dbReference>
<evidence type="ECO:0000256" key="1">
    <source>
        <dbReference type="SAM" id="Phobius"/>
    </source>
</evidence>
<evidence type="ECO:0000313" key="3">
    <source>
        <dbReference type="EMBL" id="MCT7398015.1"/>
    </source>
</evidence>
<feature type="transmembrane region" description="Helical" evidence="1">
    <location>
        <begin position="21"/>
        <end position="48"/>
    </location>
</feature>
<keyword evidence="1" id="KW-0472">Membrane</keyword>
<dbReference type="InterPro" id="IPR001107">
    <property type="entry name" value="Band_7"/>
</dbReference>
<accession>A0ABT2LXU3</accession>
<name>A0ABT2LXU3_9FIRM</name>
<evidence type="ECO:0000313" key="4">
    <source>
        <dbReference type="Proteomes" id="UP001431199"/>
    </source>
</evidence>
<dbReference type="SUPFAM" id="SSF117892">
    <property type="entry name" value="Band 7/SPFH domain"/>
    <property type="match status" value="1"/>
</dbReference>
<comment type="caution">
    <text evidence="3">The sequence shown here is derived from an EMBL/GenBank/DDBJ whole genome shotgun (WGS) entry which is preliminary data.</text>
</comment>
<dbReference type="Gene3D" id="3.30.479.30">
    <property type="entry name" value="Band 7 domain"/>
    <property type="match status" value="1"/>
</dbReference>